<organism evidence="1">
    <name type="scientific">Anguilla anguilla</name>
    <name type="common">European freshwater eel</name>
    <name type="synonym">Muraena anguilla</name>
    <dbReference type="NCBI Taxonomy" id="7936"/>
    <lineage>
        <taxon>Eukaryota</taxon>
        <taxon>Metazoa</taxon>
        <taxon>Chordata</taxon>
        <taxon>Craniata</taxon>
        <taxon>Vertebrata</taxon>
        <taxon>Euteleostomi</taxon>
        <taxon>Actinopterygii</taxon>
        <taxon>Neopterygii</taxon>
        <taxon>Teleostei</taxon>
        <taxon>Anguilliformes</taxon>
        <taxon>Anguillidae</taxon>
        <taxon>Anguilla</taxon>
    </lineage>
</organism>
<reference evidence="1" key="1">
    <citation type="submission" date="2014-11" db="EMBL/GenBank/DDBJ databases">
        <authorList>
            <person name="Amaro Gonzalez C."/>
        </authorList>
    </citation>
    <scope>NUCLEOTIDE SEQUENCE</scope>
</reference>
<dbReference type="AlphaFoldDB" id="A0A0E9SXD4"/>
<evidence type="ECO:0000313" key="1">
    <source>
        <dbReference type="EMBL" id="JAH45951.1"/>
    </source>
</evidence>
<dbReference type="EMBL" id="GBXM01062626">
    <property type="protein sequence ID" value="JAH45951.1"/>
    <property type="molecule type" value="Transcribed_RNA"/>
</dbReference>
<reference evidence="1" key="2">
    <citation type="journal article" date="2015" name="Fish Shellfish Immunol.">
        <title>Early steps in the European eel (Anguilla anguilla)-Vibrio vulnificus interaction in the gills: Role of the RtxA13 toxin.</title>
        <authorList>
            <person name="Callol A."/>
            <person name="Pajuelo D."/>
            <person name="Ebbesson L."/>
            <person name="Teles M."/>
            <person name="MacKenzie S."/>
            <person name="Amaro C."/>
        </authorList>
    </citation>
    <scope>NUCLEOTIDE SEQUENCE</scope>
</reference>
<sequence>MPECMYILRKPSNSILPPCRGLESLVLISRTIYYTMLKPMLDIQYKFNY</sequence>
<proteinExistence type="predicted"/>
<protein>
    <submittedName>
        <fullName evidence="1">Uncharacterized protein</fullName>
    </submittedName>
</protein>
<name>A0A0E9SXD4_ANGAN</name>
<accession>A0A0E9SXD4</accession>